<accession>A0ABP7NM37</accession>
<reference evidence="2" key="1">
    <citation type="journal article" date="2019" name="Int. J. Syst. Evol. Microbiol.">
        <title>The Global Catalogue of Microorganisms (GCM) 10K type strain sequencing project: providing services to taxonomists for standard genome sequencing and annotation.</title>
        <authorList>
            <consortium name="The Broad Institute Genomics Platform"/>
            <consortium name="The Broad Institute Genome Sequencing Center for Infectious Disease"/>
            <person name="Wu L."/>
            <person name="Ma J."/>
        </authorList>
    </citation>
    <scope>NUCLEOTIDE SEQUENCE [LARGE SCALE GENOMIC DNA]</scope>
    <source>
        <strain evidence="2">JCM 17338</strain>
    </source>
</reference>
<gene>
    <name evidence="1" type="ORF">GCM10022246_00830</name>
</gene>
<dbReference type="EMBL" id="BAABAK010000001">
    <property type="protein sequence ID" value="GAA3950101.1"/>
    <property type="molecule type" value="Genomic_DNA"/>
</dbReference>
<dbReference type="Proteomes" id="UP001501081">
    <property type="component" value="Unassembled WGS sequence"/>
</dbReference>
<keyword evidence="2" id="KW-1185">Reference proteome</keyword>
<evidence type="ECO:0000313" key="1">
    <source>
        <dbReference type="EMBL" id="GAA3950101.1"/>
    </source>
</evidence>
<comment type="caution">
    <text evidence="1">The sequence shown here is derived from an EMBL/GenBank/DDBJ whole genome shotgun (WGS) entry which is preliminary data.</text>
</comment>
<sequence>MKLPIEPNTGPMINNTKIKFDSTLDLNLKLRYSKPIPKIIIKTGAINTQNLSVSGYNSNPEAKKVKAIGISKIKDVSALFFLIVMQKPIINSNIGNKGILKIMFKP</sequence>
<name>A0ABP7NM37_9SPHI</name>
<proteinExistence type="predicted"/>
<evidence type="ECO:0008006" key="3">
    <source>
        <dbReference type="Google" id="ProtNLM"/>
    </source>
</evidence>
<evidence type="ECO:0000313" key="2">
    <source>
        <dbReference type="Proteomes" id="UP001501081"/>
    </source>
</evidence>
<organism evidence="1 2">
    <name type="scientific">Pedobacter ginsengiterrae</name>
    <dbReference type="NCBI Taxonomy" id="871696"/>
    <lineage>
        <taxon>Bacteria</taxon>
        <taxon>Pseudomonadati</taxon>
        <taxon>Bacteroidota</taxon>
        <taxon>Sphingobacteriia</taxon>
        <taxon>Sphingobacteriales</taxon>
        <taxon>Sphingobacteriaceae</taxon>
        <taxon>Pedobacter</taxon>
    </lineage>
</organism>
<protein>
    <recommendedName>
        <fullName evidence="3">Cohesin domain-containing protein</fullName>
    </recommendedName>
</protein>